<accession>A0A5D2UFC1</accession>
<dbReference type="EMBL" id="CM017654">
    <property type="protein sequence ID" value="TYI75525.1"/>
    <property type="molecule type" value="Genomic_DNA"/>
</dbReference>
<sequence length="78" mass="9174">MILLKEDIQQMQIMKKKGSSTARVFKERSTLHNGPLLSSINGFFEVVRDSVRDNIVLKIVVYFYPFIFCLSFFICFKF</sequence>
<feature type="transmembrane region" description="Helical" evidence="1">
    <location>
        <begin position="55"/>
        <end position="76"/>
    </location>
</feature>
<evidence type="ECO:0000313" key="2">
    <source>
        <dbReference type="EMBL" id="TYI75525.1"/>
    </source>
</evidence>
<gene>
    <name evidence="2" type="ORF">E1A91_D06G011300v1</name>
</gene>
<reference evidence="2 3" key="1">
    <citation type="submission" date="2019-07" db="EMBL/GenBank/DDBJ databases">
        <title>WGS assembly of Gossypium mustelinum.</title>
        <authorList>
            <person name="Chen Z.J."/>
            <person name="Sreedasyam A."/>
            <person name="Ando A."/>
            <person name="Song Q."/>
            <person name="De L."/>
            <person name="Hulse-Kemp A."/>
            <person name="Ding M."/>
            <person name="Ye W."/>
            <person name="Kirkbride R."/>
            <person name="Jenkins J."/>
            <person name="Plott C."/>
            <person name="Lovell J."/>
            <person name="Lin Y.-M."/>
            <person name="Vaughn R."/>
            <person name="Liu B."/>
            <person name="Li W."/>
            <person name="Simpson S."/>
            <person name="Scheffler B."/>
            <person name="Saski C."/>
            <person name="Grover C."/>
            <person name="Hu G."/>
            <person name="Conover J."/>
            <person name="Carlson J."/>
            <person name="Shu S."/>
            <person name="Boston L."/>
            <person name="Williams M."/>
            <person name="Peterson D."/>
            <person name="Mcgee K."/>
            <person name="Jones D."/>
            <person name="Wendel J."/>
            <person name="Stelly D."/>
            <person name="Grimwood J."/>
            <person name="Schmutz J."/>
        </authorList>
    </citation>
    <scope>NUCLEOTIDE SEQUENCE [LARGE SCALE GENOMIC DNA]</scope>
    <source>
        <strain evidence="2">1408120.09</strain>
    </source>
</reference>
<organism evidence="2 3">
    <name type="scientific">Gossypium mustelinum</name>
    <name type="common">Cotton</name>
    <name type="synonym">Gossypium caicoense</name>
    <dbReference type="NCBI Taxonomy" id="34275"/>
    <lineage>
        <taxon>Eukaryota</taxon>
        <taxon>Viridiplantae</taxon>
        <taxon>Streptophyta</taxon>
        <taxon>Embryophyta</taxon>
        <taxon>Tracheophyta</taxon>
        <taxon>Spermatophyta</taxon>
        <taxon>Magnoliopsida</taxon>
        <taxon>eudicotyledons</taxon>
        <taxon>Gunneridae</taxon>
        <taxon>Pentapetalae</taxon>
        <taxon>rosids</taxon>
        <taxon>malvids</taxon>
        <taxon>Malvales</taxon>
        <taxon>Malvaceae</taxon>
        <taxon>Malvoideae</taxon>
        <taxon>Gossypium</taxon>
    </lineage>
</organism>
<keyword evidence="1" id="KW-0812">Transmembrane</keyword>
<dbReference type="Proteomes" id="UP000323597">
    <property type="component" value="Chromosome D06"/>
</dbReference>
<evidence type="ECO:0000313" key="3">
    <source>
        <dbReference type="Proteomes" id="UP000323597"/>
    </source>
</evidence>
<name>A0A5D2UFC1_GOSMU</name>
<protein>
    <submittedName>
        <fullName evidence="2">Uncharacterized protein</fullName>
    </submittedName>
</protein>
<keyword evidence="1" id="KW-0472">Membrane</keyword>
<evidence type="ECO:0000256" key="1">
    <source>
        <dbReference type="SAM" id="Phobius"/>
    </source>
</evidence>
<keyword evidence="3" id="KW-1185">Reference proteome</keyword>
<keyword evidence="1" id="KW-1133">Transmembrane helix</keyword>
<proteinExistence type="predicted"/>
<dbReference type="AlphaFoldDB" id="A0A5D2UFC1"/>